<feature type="compositionally biased region" description="Polar residues" evidence="3">
    <location>
        <begin position="600"/>
        <end position="619"/>
    </location>
</feature>
<keyword evidence="1 2" id="KW-0694">RNA-binding</keyword>
<dbReference type="OrthoDB" id="340227at2759"/>
<feature type="compositionally biased region" description="Basic and acidic residues" evidence="3">
    <location>
        <begin position="166"/>
        <end position="183"/>
    </location>
</feature>
<dbReference type="SMART" id="SM00715">
    <property type="entry name" value="LA"/>
    <property type="match status" value="1"/>
</dbReference>
<comment type="caution">
    <text evidence="5">The sequence shown here is derived from an EMBL/GenBank/DDBJ whole genome shotgun (WGS) entry which is preliminary data.</text>
</comment>
<dbReference type="SUPFAM" id="SSF46785">
    <property type="entry name" value="Winged helix' DNA-binding domain"/>
    <property type="match status" value="1"/>
</dbReference>
<dbReference type="GO" id="GO:0005829">
    <property type="term" value="C:cytosol"/>
    <property type="evidence" value="ECO:0007669"/>
    <property type="project" value="TreeGrafter"/>
</dbReference>
<sequence>MTSAAPETKKPAFSYAAAASGKSIPTKSGVSTPEESKKPVEAGNAVDAKKDIDTLDLSKLDIIDESITAPKDQTSDPSPQINGATSDTKSSSSVKAADAQSIQGELSNKEDDGRSITSAQEAAGSTTGNDDGDSKSGKETSSDGKTKFKTQNLVDAPIPKQNPWMVRKEAFDRTKAMQAETKKTQPVMNGTSSQDKGSQTFGNDRRHNRQKSLASENKPPFQPSGGRRDGSNVPEKRGAPEATKDGKILSQIEDISRRPTNRGKGQQQDDATTGDVAALPAPPSMTDKSLWPTPEVAQDEEKREKREKEEKEKEREKEKPAVSSARPTKDKWITMAVTPNIIYDTPLPTRGSRGPRGGRVDRGARTGAQGPPRATDTETSASPTEAVAATGFDKSRSSQITSEPTGQNENSHALPRRHANVITRTAEDAAAAVETAAKKDTTDVKKDVAPQVVNGVKQNGPTSEGSQEKERKPSQANDDGAFVGQGVLPPSATRPKADKPTTYATREQNTHNRGGYTGSFSQKQETSDANGTSHNTSRDRPAGRGNFRGGRGDSNSFVNHSSTRFNGGNSIRHHSPPSQINTNAQRQSPQYPSSPSTPQTARSYRGNNSRSHSVTQPQQFGKYGMQNGYPPQSPFVPSPSYYNNPYYNNRGSVSQGVPMHPDYEFTAAVQNVMNQLSYYFSLDNMVKDTYLRSHMDSQGWIFLDIIAGFRKVKEMTKDNKNIVREACIQSPDVEFRGYHPDGRERLRSARNPSEWTLKYEDRDESCRHEGPYWTENRFATAPQYSPYPMYFQGPTMPPMPVAGPTDQQFPPYNGYPPQPHMMPAFIPGQEFVPENGAAYGNGFIPPYQPFAPAHEAQPTNGHPVDESVPQADKGVRSHKKYPTVNEFPDDKIDHIVLVMRKSATGTEASAQPTEGEQTPSLMVTDQLNEALVKLESGEVESQKSKENDDGLVKFYPTSPRQGPQAHGSVSKLNDEVGWFVDPGVTGEEARVPGVTTFTLHAYSSFKNNVLSRRDSKSGNVRELDILYRFYSHFLRKHFNLNIYNEFKSLALEDFHAGRATGIEYLYKFHVFKIQNFPTPDLFFQDFATFSSDQTLDRPPYDKKMVDAVGYSKTITGSTKTRLGRFMQEKNKNFQMWPIHTHHHHRDNHYHSHHGGRHDNHNNHGHHHPNNHGNNHGNSHGNNHVNNHSNNHGANGASIRA</sequence>
<dbReference type="Pfam" id="PF05383">
    <property type="entry name" value="La"/>
    <property type="match status" value="1"/>
</dbReference>
<feature type="compositionally biased region" description="Polar residues" evidence="3">
    <location>
        <begin position="553"/>
        <end position="569"/>
    </location>
</feature>
<dbReference type="AlphaFoldDB" id="A0A6G1MFK5"/>
<protein>
    <recommendedName>
        <fullName evidence="4">HTH La-type RNA-binding domain-containing protein</fullName>
    </recommendedName>
</protein>
<dbReference type="Proteomes" id="UP000483672">
    <property type="component" value="Unassembled WGS sequence"/>
</dbReference>
<accession>A0A6G1MFK5</accession>
<dbReference type="PANTHER" id="PTHR22792:SF132">
    <property type="entry name" value="LA-RELATED PROTEIN 1"/>
    <property type="match status" value="1"/>
</dbReference>
<evidence type="ECO:0000313" key="6">
    <source>
        <dbReference type="EMBL" id="KAF3199729.1"/>
    </source>
</evidence>
<organism evidence="5 9">
    <name type="scientific">Orbilia oligospora</name>
    <name type="common">Nematode-trapping fungus</name>
    <name type="synonym">Arthrobotrys oligospora</name>
    <dbReference type="NCBI Taxonomy" id="2813651"/>
    <lineage>
        <taxon>Eukaryota</taxon>
        <taxon>Fungi</taxon>
        <taxon>Dikarya</taxon>
        <taxon>Ascomycota</taxon>
        <taxon>Pezizomycotina</taxon>
        <taxon>Orbiliomycetes</taxon>
        <taxon>Orbiliales</taxon>
        <taxon>Orbiliaceae</taxon>
        <taxon>Orbilia</taxon>
    </lineage>
</organism>
<feature type="compositionally biased region" description="Basic residues" evidence="3">
    <location>
        <begin position="1143"/>
        <end position="1155"/>
    </location>
</feature>
<feature type="compositionally biased region" description="Basic and acidic residues" evidence="3">
    <location>
        <begin position="226"/>
        <end position="247"/>
    </location>
</feature>
<evidence type="ECO:0000256" key="3">
    <source>
        <dbReference type="SAM" id="MobiDB-lite"/>
    </source>
</evidence>
<dbReference type="CDD" id="cd07323">
    <property type="entry name" value="LAM"/>
    <property type="match status" value="1"/>
</dbReference>
<feature type="compositionally biased region" description="Polar residues" evidence="3">
    <location>
        <begin position="518"/>
        <end position="535"/>
    </location>
</feature>
<evidence type="ECO:0000256" key="1">
    <source>
        <dbReference type="ARBA" id="ARBA00022884"/>
    </source>
</evidence>
<feature type="compositionally biased region" description="Polar residues" evidence="3">
    <location>
        <begin position="456"/>
        <end position="465"/>
    </location>
</feature>
<dbReference type="EMBL" id="WIWS01000182">
    <property type="protein sequence ID" value="KAF3199729.1"/>
    <property type="molecule type" value="Genomic_DNA"/>
</dbReference>
<dbReference type="Pfam" id="PF21071">
    <property type="entry name" value="LARP1_HEAT"/>
    <property type="match status" value="1"/>
</dbReference>
<dbReference type="Gene3D" id="1.10.10.10">
    <property type="entry name" value="Winged helix-like DNA-binding domain superfamily/Winged helix DNA-binding domain"/>
    <property type="match status" value="1"/>
</dbReference>
<dbReference type="GO" id="GO:0045727">
    <property type="term" value="P:positive regulation of translation"/>
    <property type="evidence" value="ECO:0007669"/>
    <property type="project" value="TreeGrafter"/>
</dbReference>
<feature type="compositionally biased region" description="Polar residues" evidence="3">
    <location>
        <begin position="184"/>
        <end position="202"/>
    </location>
</feature>
<gene>
    <name evidence="6" type="ORF">TWF106_003700</name>
    <name evidence="5" type="ORF">TWF191_004408</name>
    <name evidence="7" type="ORF">TWF679_011329</name>
</gene>
<evidence type="ECO:0000313" key="7">
    <source>
        <dbReference type="EMBL" id="KAF3201590.1"/>
    </source>
</evidence>
<evidence type="ECO:0000313" key="5">
    <source>
        <dbReference type="EMBL" id="KAF3199514.1"/>
    </source>
</evidence>
<feature type="compositionally biased region" description="Low complexity" evidence="3">
    <location>
        <begin position="585"/>
        <end position="599"/>
    </location>
</feature>
<feature type="compositionally biased region" description="Basic and acidic residues" evidence="3">
    <location>
        <begin position="47"/>
        <end position="62"/>
    </location>
</feature>
<dbReference type="GO" id="GO:0010494">
    <property type="term" value="C:cytoplasmic stress granule"/>
    <property type="evidence" value="ECO:0007669"/>
    <property type="project" value="TreeGrafter"/>
</dbReference>
<dbReference type="InterPro" id="IPR045180">
    <property type="entry name" value="La_dom_prot"/>
</dbReference>
<feature type="compositionally biased region" description="Basic and acidic residues" evidence="3">
    <location>
        <begin position="299"/>
        <end position="320"/>
    </location>
</feature>
<evidence type="ECO:0000313" key="9">
    <source>
        <dbReference type="Proteomes" id="UP000483672"/>
    </source>
</evidence>
<feature type="compositionally biased region" description="Low complexity" evidence="3">
    <location>
        <begin position="1170"/>
        <end position="1200"/>
    </location>
</feature>
<dbReference type="InterPro" id="IPR006607">
    <property type="entry name" value="DM15"/>
</dbReference>
<name>A0A6G1MFK5_ORBOL</name>
<feature type="domain" description="HTH La-type RNA-binding" evidence="4">
    <location>
        <begin position="662"/>
        <end position="752"/>
    </location>
</feature>
<feature type="compositionally biased region" description="Polar residues" evidence="3">
    <location>
        <begin position="397"/>
        <end position="411"/>
    </location>
</feature>
<reference evidence="8 9" key="1">
    <citation type="submission" date="2019-06" db="EMBL/GenBank/DDBJ databases">
        <authorList>
            <person name="Palmer J.M."/>
        </authorList>
    </citation>
    <scope>NUCLEOTIDE SEQUENCE [LARGE SCALE GENOMIC DNA]</scope>
    <source>
        <strain evidence="6 8">TWF106</strain>
        <strain evidence="5 9">TWF191</strain>
        <strain evidence="7">TWF679</strain>
    </source>
</reference>
<dbReference type="InterPro" id="IPR006630">
    <property type="entry name" value="La_HTH"/>
</dbReference>
<evidence type="ECO:0000259" key="4">
    <source>
        <dbReference type="PROSITE" id="PS50961"/>
    </source>
</evidence>
<feature type="compositionally biased region" description="Polar residues" evidence="3">
    <location>
        <begin position="23"/>
        <end position="33"/>
    </location>
</feature>
<dbReference type="GO" id="GO:0048255">
    <property type="term" value="P:mRNA stabilization"/>
    <property type="evidence" value="ECO:0007669"/>
    <property type="project" value="InterPro"/>
</dbReference>
<feature type="compositionally biased region" description="Basic and acidic residues" evidence="3">
    <location>
        <begin position="132"/>
        <end position="146"/>
    </location>
</feature>
<dbReference type="Proteomes" id="UP000472727">
    <property type="component" value="Unassembled WGS sequence"/>
</dbReference>
<feature type="compositionally biased region" description="Basic and acidic residues" evidence="3">
    <location>
        <begin position="436"/>
        <end position="448"/>
    </location>
</feature>
<dbReference type="InterPro" id="IPR036390">
    <property type="entry name" value="WH_DNA-bd_sf"/>
</dbReference>
<dbReference type="EMBL" id="WIWT01000096">
    <property type="protein sequence ID" value="KAF3201590.1"/>
    <property type="molecule type" value="Genomic_DNA"/>
</dbReference>
<feature type="compositionally biased region" description="Polar residues" evidence="3">
    <location>
        <begin position="71"/>
        <end position="106"/>
    </location>
</feature>
<feature type="region of interest" description="Disordered" evidence="3">
    <location>
        <begin position="1143"/>
        <end position="1200"/>
    </location>
</feature>
<dbReference type="InterPro" id="IPR036388">
    <property type="entry name" value="WH-like_DNA-bd_sf"/>
</dbReference>
<dbReference type="PANTHER" id="PTHR22792">
    <property type="entry name" value="LUPUS LA PROTEIN-RELATED"/>
    <property type="match status" value="1"/>
</dbReference>
<dbReference type="Proteomes" id="UP000614610">
    <property type="component" value="Unassembled WGS sequence"/>
</dbReference>
<feature type="region of interest" description="Disordered" evidence="3">
    <location>
        <begin position="1"/>
        <end position="637"/>
    </location>
</feature>
<evidence type="ECO:0000256" key="2">
    <source>
        <dbReference type="PROSITE-ProRule" id="PRU00332"/>
    </source>
</evidence>
<dbReference type="GO" id="GO:0000339">
    <property type="term" value="F:RNA cap binding"/>
    <property type="evidence" value="ECO:0007669"/>
    <property type="project" value="InterPro"/>
</dbReference>
<evidence type="ECO:0000313" key="8">
    <source>
        <dbReference type="Proteomes" id="UP000472727"/>
    </source>
</evidence>
<feature type="compositionally biased region" description="Polar residues" evidence="3">
    <location>
        <begin position="115"/>
        <end position="129"/>
    </location>
</feature>
<dbReference type="EMBL" id="WIPF01000214">
    <property type="protein sequence ID" value="KAF3199514.1"/>
    <property type="molecule type" value="Genomic_DNA"/>
</dbReference>
<dbReference type="PROSITE" id="PS50961">
    <property type="entry name" value="HTH_LA"/>
    <property type="match status" value="1"/>
</dbReference>
<proteinExistence type="predicted"/>
<dbReference type="SMART" id="SM00684">
    <property type="entry name" value="DM15"/>
    <property type="match status" value="2"/>
</dbReference>